<evidence type="ECO:0000259" key="17">
    <source>
        <dbReference type="PROSITE" id="PS51462"/>
    </source>
</evidence>
<dbReference type="InterPro" id="IPR047127">
    <property type="entry name" value="MutT-like"/>
</dbReference>
<dbReference type="InterPro" id="IPR000086">
    <property type="entry name" value="NUDIX_hydrolase_dom"/>
</dbReference>
<keyword evidence="6" id="KW-0227">DNA damage</keyword>
<dbReference type="PRINTS" id="PR00502">
    <property type="entry name" value="NUDIXFAMILY"/>
</dbReference>
<feature type="domain" description="Nudix hydrolase" evidence="17">
    <location>
        <begin position="2"/>
        <end position="126"/>
    </location>
</feature>
<dbReference type="EC" id="3.6.1.55" evidence="12"/>
<evidence type="ECO:0000256" key="3">
    <source>
        <dbReference type="ARBA" id="ARBA00022457"/>
    </source>
</evidence>
<evidence type="ECO:0000256" key="8">
    <source>
        <dbReference type="ARBA" id="ARBA00022842"/>
    </source>
</evidence>
<evidence type="ECO:0000256" key="5">
    <source>
        <dbReference type="ARBA" id="ARBA00022723"/>
    </source>
</evidence>
<protein>
    <recommendedName>
        <fullName evidence="13">8-oxo-dGTP diphosphatase</fullName>
        <ecNumber evidence="12">3.6.1.55</ecNumber>
    </recommendedName>
    <alternativeName>
        <fullName evidence="16">7,8-dihydro-8-oxoguanine-triphosphatase</fullName>
    </alternativeName>
    <alternativeName>
        <fullName evidence="15">Mutator protein MutT</fullName>
    </alternativeName>
    <alternativeName>
        <fullName evidence="14">dGTP pyrophosphohydrolase</fullName>
    </alternativeName>
</protein>
<dbReference type="EMBL" id="AP027271">
    <property type="protein sequence ID" value="BDX03075.1"/>
    <property type="molecule type" value="Genomic_DNA"/>
</dbReference>
<keyword evidence="8" id="KW-0460">Magnesium</keyword>
<evidence type="ECO:0000256" key="11">
    <source>
        <dbReference type="ARBA" id="ARBA00036904"/>
    </source>
</evidence>
<evidence type="ECO:0000313" key="19">
    <source>
        <dbReference type="Proteomes" id="UP001307608"/>
    </source>
</evidence>
<reference evidence="18 19" key="1">
    <citation type="submission" date="2023-01" db="EMBL/GenBank/DDBJ databases">
        <title>Complete genome sequence of Marinomonas pontica strain 200518_36.</title>
        <authorList>
            <person name="Ueki S."/>
            <person name="Gajardo G."/>
            <person name="Maruyama F."/>
        </authorList>
    </citation>
    <scope>NUCLEOTIDE SEQUENCE [LARGE SCALE GENOMIC DNA]</scope>
    <source>
        <strain evidence="18 19">200518_36</strain>
    </source>
</reference>
<gene>
    <name evidence="18" type="ORF">MACH16_18230</name>
</gene>
<dbReference type="InterPro" id="IPR020476">
    <property type="entry name" value="Nudix_hydrolase"/>
</dbReference>
<dbReference type="PROSITE" id="PS51462">
    <property type="entry name" value="NUDIX"/>
    <property type="match status" value="1"/>
</dbReference>
<dbReference type="PANTHER" id="PTHR47707:SF1">
    <property type="entry name" value="NUDIX HYDROLASE FAMILY PROTEIN"/>
    <property type="match status" value="1"/>
</dbReference>
<evidence type="ECO:0000256" key="1">
    <source>
        <dbReference type="ARBA" id="ARBA00001946"/>
    </source>
</evidence>
<evidence type="ECO:0000256" key="2">
    <source>
        <dbReference type="ARBA" id="ARBA00005582"/>
    </source>
</evidence>
<evidence type="ECO:0000256" key="9">
    <source>
        <dbReference type="ARBA" id="ARBA00023204"/>
    </source>
</evidence>
<comment type="cofactor">
    <cofactor evidence="1">
        <name>Mg(2+)</name>
        <dbReference type="ChEBI" id="CHEBI:18420"/>
    </cofactor>
</comment>
<dbReference type="InterPro" id="IPR015797">
    <property type="entry name" value="NUDIX_hydrolase-like_dom_sf"/>
</dbReference>
<proteinExistence type="inferred from homology"/>
<evidence type="ECO:0000256" key="6">
    <source>
        <dbReference type="ARBA" id="ARBA00022763"/>
    </source>
</evidence>
<dbReference type="PROSITE" id="PS00893">
    <property type="entry name" value="NUDIX_BOX"/>
    <property type="match status" value="1"/>
</dbReference>
<evidence type="ECO:0000256" key="7">
    <source>
        <dbReference type="ARBA" id="ARBA00022801"/>
    </source>
</evidence>
<dbReference type="Pfam" id="PF14815">
    <property type="entry name" value="NUDIX_4"/>
    <property type="match status" value="1"/>
</dbReference>
<evidence type="ECO:0000256" key="16">
    <source>
        <dbReference type="ARBA" id="ARBA00042798"/>
    </source>
</evidence>
<dbReference type="InterPro" id="IPR020084">
    <property type="entry name" value="NUDIX_hydrolase_CS"/>
</dbReference>
<evidence type="ECO:0000256" key="13">
    <source>
        <dbReference type="ARBA" id="ARBA00040794"/>
    </source>
</evidence>
<keyword evidence="7" id="KW-0378">Hydrolase</keyword>
<evidence type="ECO:0000256" key="4">
    <source>
        <dbReference type="ARBA" id="ARBA00022705"/>
    </source>
</evidence>
<dbReference type="SUPFAM" id="SSF55811">
    <property type="entry name" value="Nudix"/>
    <property type="match status" value="1"/>
</dbReference>
<keyword evidence="3" id="KW-0515">Mutator protein</keyword>
<comment type="catalytic activity">
    <reaction evidence="10">
        <text>8-oxo-dGTP + H2O = 8-oxo-dGMP + diphosphate + H(+)</text>
        <dbReference type="Rhea" id="RHEA:31575"/>
        <dbReference type="ChEBI" id="CHEBI:15377"/>
        <dbReference type="ChEBI" id="CHEBI:15378"/>
        <dbReference type="ChEBI" id="CHEBI:33019"/>
        <dbReference type="ChEBI" id="CHEBI:63224"/>
        <dbReference type="ChEBI" id="CHEBI:77896"/>
        <dbReference type="EC" id="3.6.1.55"/>
    </reaction>
</comment>
<dbReference type="Gene3D" id="3.90.79.10">
    <property type="entry name" value="Nucleoside Triphosphate Pyrophosphohydrolase"/>
    <property type="match status" value="1"/>
</dbReference>
<keyword evidence="19" id="KW-1185">Reference proteome</keyword>
<evidence type="ECO:0000313" key="18">
    <source>
        <dbReference type="EMBL" id="BDX03075.1"/>
    </source>
</evidence>
<dbReference type="RefSeq" id="WP_338267286.1">
    <property type="nucleotide sequence ID" value="NZ_AP027271.1"/>
</dbReference>
<comment type="catalytic activity">
    <reaction evidence="11">
        <text>8-oxo-GTP + H2O = 8-oxo-GMP + diphosphate + H(+)</text>
        <dbReference type="Rhea" id="RHEA:67616"/>
        <dbReference type="ChEBI" id="CHEBI:15377"/>
        <dbReference type="ChEBI" id="CHEBI:15378"/>
        <dbReference type="ChEBI" id="CHEBI:33019"/>
        <dbReference type="ChEBI" id="CHEBI:143553"/>
        <dbReference type="ChEBI" id="CHEBI:145694"/>
    </reaction>
</comment>
<evidence type="ECO:0000256" key="10">
    <source>
        <dbReference type="ARBA" id="ARBA00035861"/>
    </source>
</evidence>
<name>A0ABM8FDV8_9GAMM</name>
<sequence>MLVKVAVGIVLRNDFVFLALRKAGQHQGGMWEFPGGKCEPSESAEAALVRELEEECGILVKACSFFKVISHDYGDNKVELCFYKVTEFDGEPMGKEGQEVRWVAISDLLKYQFPDANLQIVNELVSSSK</sequence>
<evidence type="ECO:0000256" key="15">
    <source>
        <dbReference type="ARBA" id="ARBA00041979"/>
    </source>
</evidence>
<organism evidence="18 19">
    <name type="scientific">Marinomonas pontica</name>
    <dbReference type="NCBI Taxonomy" id="264739"/>
    <lineage>
        <taxon>Bacteria</taxon>
        <taxon>Pseudomonadati</taxon>
        <taxon>Pseudomonadota</taxon>
        <taxon>Gammaproteobacteria</taxon>
        <taxon>Oceanospirillales</taxon>
        <taxon>Oceanospirillaceae</taxon>
        <taxon>Marinomonas</taxon>
    </lineage>
</organism>
<keyword evidence="5" id="KW-0479">Metal-binding</keyword>
<dbReference type="InterPro" id="IPR003561">
    <property type="entry name" value="Mutator_MutT"/>
</dbReference>
<comment type="similarity">
    <text evidence="2">Belongs to the Nudix hydrolase family.</text>
</comment>
<accession>A0ABM8FDV8</accession>
<dbReference type="NCBIfam" id="TIGR00586">
    <property type="entry name" value="mutt"/>
    <property type="match status" value="1"/>
</dbReference>
<keyword evidence="4" id="KW-0235">DNA replication</keyword>
<evidence type="ECO:0000256" key="14">
    <source>
        <dbReference type="ARBA" id="ARBA00041592"/>
    </source>
</evidence>
<dbReference type="InterPro" id="IPR029119">
    <property type="entry name" value="MutY_C"/>
</dbReference>
<dbReference type="CDD" id="cd03425">
    <property type="entry name" value="NUDIX_MutT_NudA_like"/>
    <property type="match status" value="1"/>
</dbReference>
<dbReference type="PANTHER" id="PTHR47707">
    <property type="entry name" value="8-OXO-DGTP DIPHOSPHATASE"/>
    <property type="match status" value="1"/>
</dbReference>
<keyword evidence="9" id="KW-0234">DNA repair</keyword>
<dbReference type="Proteomes" id="UP001307608">
    <property type="component" value="Chromosome"/>
</dbReference>
<evidence type="ECO:0000256" key="12">
    <source>
        <dbReference type="ARBA" id="ARBA00038905"/>
    </source>
</evidence>